<dbReference type="GO" id="GO:0030992">
    <property type="term" value="C:intraciliary transport particle B"/>
    <property type="evidence" value="ECO:0007669"/>
    <property type="project" value="Ensembl"/>
</dbReference>
<dbReference type="FunCoup" id="H0XJ69">
    <property type="interactions" value="165"/>
</dbReference>
<evidence type="ECO:0000313" key="3">
    <source>
        <dbReference type="Proteomes" id="UP000005225"/>
    </source>
</evidence>
<dbReference type="OMA" id="MERKFIV"/>
<proteinExistence type="predicted"/>
<dbReference type="EMBL" id="AAQR03020760">
    <property type="status" value="NOT_ANNOTATED_CDS"/>
    <property type="molecule type" value="Genomic_DNA"/>
</dbReference>
<dbReference type="InParanoid" id="H0XJ69"/>
<feature type="region of interest" description="Disordered" evidence="1">
    <location>
        <begin position="175"/>
        <end position="200"/>
    </location>
</feature>
<feature type="compositionally biased region" description="Basic residues" evidence="1">
    <location>
        <begin position="37"/>
        <end position="50"/>
    </location>
</feature>
<organism evidence="2 3">
    <name type="scientific">Otolemur garnettii</name>
    <name type="common">Small-eared galago</name>
    <name type="synonym">Garnett's greater bushbaby</name>
    <dbReference type="NCBI Taxonomy" id="30611"/>
    <lineage>
        <taxon>Eukaryota</taxon>
        <taxon>Metazoa</taxon>
        <taxon>Chordata</taxon>
        <taxon>Craniata</taxon>
        <taxon>Vertebrata</taxon>
        <taxon>Euteleostomi</taxon>
        <taxon>Mammalia</taxon>
        <taxon>Eutheria</taxon>
        <taxon>Euarchontoglires</taxon>
        <taxon>Primates</taxon>
        <taxon>Strepsirrhini</taxon>
        <taxon>Lorisiformes</taxon>
        <taxon>Galagidae</taxon>
        <taxon>Otolemur</taxon>
    </lineage>
</organism>
<sequence length="200" mass="21601">MATEAPVNIAPPGRSTVVSATADSCIWQPNALNMHVIRPKSAKGRTRPSLRKSQDTEVGSHRTLSSPPAIPCESPSSQKPEACAPKSPKQGASDEIPELLLQQVPLGASSCLNKYPVLPSINRKNLEDGALETVAEQASSLQLSSIRALPQKEICTLKTNEASRAQVCTLEKKLVQTKRQGSPRPRNLEEPSDQEPRLLL</sequence>
<evidence type="ECO:0000313" key="2">
    <source>
        <dbReference type="Ensembl" id="ENSOGAP00000016159.1"/>
    </source>
</evidence>
<dbReference type="AlphaFoldDB" id="H0XJ69"/>
<dbReference type="STRING" id="30611.ENSOGAP00000016159"/>
<reference evidence="2" key="3">
    <citation type="submission" date="2025-09" db="UniProtKB">
        <authorList>
            <consortium name="Ensembl"/>
        </authorList>
    </citation>
    <scope>IDENTIFICATION</scope>
</reference>
<dbReference type="HOGENOM" id="CLU_079919_0_0_1"/>
<protein>
    <submittedName>
        <fullName evidence="2">UBX domain protein 10</fullName>
    </submittedName>
</protein>
<dbReference type="Proteomes" id="UP000005225">
    <property type="component" value="Unassembled WGS sequence"/>
</dbReference>
<dbReference type="eggNOG" id="ENOG502S4IN">
    <property type="taxonomic scope" value="Eukaryota"/>
</dbReference>
<name>H0XJ69_OTOGA</name>
<dbReference type="Ensembl" id="ENSOGAT00000011139.2">
    <property type="protein sequence ID" value="ENSOGAP00000016159.1"/>
    <property type="gene ID" value="ENSOGAG00000011136.2"/>
</dbReference>
<dbReference type="GeneTree" id="ENSGT00390000012939"/>
<reference evidence="3" key="1">
    <citation type="submission" date="2011-03" db="EMBL/GenBank/DDBJ databases">
        <title>Version 3 of the genome sequence of Otolemur garnettii (Bushbaby).</title>
        <authorList>
            <consortium name="The Broad Institute Genome Sequencing Platform"/>
            <person name="Di Palma F."/>
            <person name="Johnson J."/>
            <person name="Lander E.S."/>
            <person name="Lindblad-Toh K."/>
            <person name="Jaffe D.B."/>
            <person name="Gnerre S."/>
            <person name="MacCallum I."/>
            <person name="Przybylski D."/>
            <person name="Ribeiro F.J."/>
            <person name="Burton J.N."/>
            <person name="Walker B.J."/>
            <person name="Sharpe T."/>
            <person name="Hall G."/>
        </authorList>
    </citation>
    <scope>NUCLEOTIDE SEQUENCE [LARGE SCALE GENOMIC DNA]</scope>
</reference>
<keyword evidence="3" id="KW-1185">Reference proteome</keyword>
<accession>H0XJ69</accession>
<dbReference type="GO" id="GO:0060271">
    <property type="term" value="P:cilium assembly"/>
    <property type="evidence" value="ECO:0007669"/>
    <property type="project" value="Ensembl"/>
</dbReference>
<feature type="region of interest" description="Disordered" evidence="1">
    <location>
        <begin position="37"/>
        <end position="98"/>
    </location>
</feature>
<dbReference type="GO" id="GO:0005929">
    <property type="term" value="C:cilium"/>
    <property type="evidence" value="ECO:0007669"/>
    <property type="project" value="Ensembl"/>
</dbReference>
<reference evidence="2" key="2">
    <citation type="submission" date="2025-08" db="UniProtKB">
        <authorList>
            <consortium name="Ensembl"/>
        </authorList>
    </citation>
    <scope>IDENTIFICATION</scope>
</reference>
<evidence type="ECO:0000256" key="1">
    <source>
        <dbReference type="SAM" id="MobiDB-lite"/>
    </source>
</evidence>